<evidence type="ECO:0000259" key="16">
    <source>
        <dbReference type="PROSITE" id="PS50071"/>
    </source>
</evidence>
<dbReference type="InterPro" id="IPR001356">
    <property type="entry name" value="HD"/>
</dbReference>
<reference evidence="18" key="1">
    <citation type="journal article" date="2013" name="Genetics">
        <title>The draft genome and transcriptome of Panagrellus redivivus are shaped by the harsh demands of a free-living lifestyle.</title>
        <authorList>
            <person name="Srinivasan J."/>
            <person name="Dillman A.R."/>
            <person name="Macchietto M.G."/>
            <person name="Heikkinen L."/>
            <person name="Lakso M."/>
            <person name="Fracchia K.M."/>
            <person name="Antoshechkin I."/>
            <person name="Mortazavi A."/>
            <person name="Wong G."/>
            <person name="Sternberg P.W."/>
        </authorList>
    </citation>
    <scope>NUCLEOTIDE SEQUENCE [LARGE SCALE GENOMIC DNA]</scope>
    <source>
        <strain evidence="18">MT8872</strain>
    </source>
</reference>
<comment type="similarity">
    <text evidence="2">Belongs to the krueppel C2H2-type zinc-finger protein family.</text>
</comment>
<dbReference type="GO" id="GO:0000981">
    <property type="term" value="F:DNA-binding transcription factor activity, RNA polymerase II-specific"/>
    <property type="evidence" value="ECO:0007669"/>
    <property type="project" value="InterPro"/>
</dbReference>
<keyword evidence="5 12" id="KW-0863">Zinc-finger</keyword>
<feature type="domain" description="C2H2-type" evidence="17">
    <location>
        <begin position="648"/>
        <end position="676"/>
    </location>
</feature>
<dbReference type="WBParaSite" id="Pan_g5865.t1">
    <property type="protein sequence ID" value="Pan_g5865.t1"/>
    <property type="gene ID" value="Pan_g5865"/>
</dbReference>
<evidence type="ECO:0000256" key="2">
    <source>
        <dbReference type="ARBA" id="ARBA00006991"/>
    </source>
</evidence>
<dbReference type="FunFam" id="3.30.160.60:FF:000082">
    <property type="entry name" value="Putative zinc finger E-box-binding homeobox 2"/>
    <property type="match status" value="1"/>
</dbReference>
<protein>
    <submittedName>
        <fullName evidence="19">Zinc finger E-box-binding homeobox protein zag-1</fullName>
    </submittedName>
</protein>
<dbReference type="PROSITE" id="PS00028">
    <property type="entry name" value="ZINC_FINGER_C2H2_1"/>
    <property type="match status" value="3"/>
</dbReference>
<dbReference type="GO" id="GO:0005634">
    <property type="term" value="C:nucleus"/>
    <property type="evidence" value="ECO:0007669"/>
    <property type="project" value="UniProtKB-SubCell"/>
</dbReference>
<keyword evidence="6" id="KW-0862">Zinc</keyword>
<evidence type="ECO:0000313" key="19">
    <source>
        <dbReference type="WBParaSite" id="Pan_g5865.t1"/>
    </source>
</evidence>
<dbReference type="InterPro" id="IPR009057">
    <property type="entry name" value="Homeodomain-like_sf"/>
</dbReference>
<keyword evidence="18" id="KW-1185">Reference proteome</keyword>
<feature type="region of interest" description="Disordered" evidence="15">
    <location>
        <begin position="497"/>
        <end position="533"/>
    </location>
</feature>
<dbReference type="AlphaFoldDB" id="A0A7E4W423"/>
<dbReference type="PROSITE" id="PS50071">
    <property type="entry name" value="HOMEOBOX_2"/>
    <property type="match status" value="1"/>
</dbReference>
<evidence type="ECO:0000256" key="10">
    <source>
        <dbReference type="ARBA" id="ARBA00023163"/>
    </source>
</evidence>
<evidence type="ECO:0000256" key="1">
    <source>
        <dbReference type="ARBA" id="ARBA00004123"/>
    </source>
</evidence>
<dbReference type="FunFam" id="3.30.160.60:FF:000608">
    <property type="entry name" value="zinc finger protein 286A isoform X1"/>
    <property type="match status" value="1"/>
</dbReference>
<dbReference type="Gene3D" id="3.30.160.60">
    <property type="entry name" value="Classic Zinc Finger"/>
    <property type="match status" value="5"/>
</dbReference>
<feature type="region of interest" description="Disordered" evidence="15">
    <location>
        <begin position="350"/>
        <end position="388"/>
    </location>
</feature>
<evidence type="ECO:0000256" key="9">
    <source>
        <dbReference type="ARBA" id="ARBA00023155"/>
    </source>
</evidence>
<feature type="region of interest" description="Disordered" evidence="15">
    <location>
        <begin position="409"/>
        <end position="431"/>
    </location>
</feature>
<evidence type="ECO:0000256" key="7">
    <source>
        <dbReference type="ARBA" id="ARBA00023015"/>
    </source>
</evidence>
<dbReference type="FunFam" id="3.30.160.60:FF:000013">
    <property type="entry name" value="Putative zinc finger E-box-binding homeobox 2"/>
    <property type="match status" value="2"/>
</dbReference>
<evidence type="ECO:0000256" key="15">
    <source>
        <dbReference type="SAM" id="MobiDB-lite"/>
    </source>
</evidence>
<dbReference type="Proteomes" id="UP000492821">
    <property type="component" value="Unassembled WGS sequence"/>
</dbReference>
<feature type="region of interest" description="Disordered" evidence="15">
    <location>
        <begin position="447"/>
        <end position="475"/>
    </location>
</feature>
<evidence type="ECO:0000256" key="12">
    <source>
        <dbReference type="PROSITE-ProRule" id="PRU00042"/>
    </source>
</evidence>
<evidence type="ECO:0000256" key="4">
    <source>
        <dbReference type="ARBA" id="ARBA00022737"/>
    </source>
</evidence>
<feature type="compositionally biased region" description="Basic and acidic residues" evidence="15">
    <location>
        <begin position="409"/>
        <end position="424"/>
    </location>
</feature>
<feature type="DNA-binding region" description="Homeobox" evidence="13">
    <location>
        <begin position="275"/>
        <end position="334"/>
    </location>
</feature>
<dbReference type="InterPro" id="IPR036236">
    <property type="entry name" value="Znf_C2H2_sf"/>
</dbReference>
<evidence type="ECO:0000256" key="8">
    <source>
        <dbReference type="ARBA" id="ARBA00023125"/>
    </source>
</evidence>
<comment type="subcellular location">
    <subcellularLocation>
        <location evidence="1 13 14">Nucleus</location>
    </subcellularLocation>
</comment>
<keyword evidence="9 13" id="KW-0371">Homeobox</keyword>
<dbReference type="GO" id="GO:0000122">
    <property type="term" value="P:negative regulation of transcription by RNA polymerase II"/>
    <property type="evidence" value="ECO:0007669"/>
    <property type="project" value="UniProtKB-ARBA"/>
</dbReference>
<evidence type="ECO:0000256" key="5">
    <source>
        <dbReference type="ARBA" id="ARBA00022771"/>
    </source>
</evidence>
<evidence type="ECO:0000256" key="3">
    <source>
        <dbReference type="ARBA" id="ARBA00022723"/>
    </source>
</evidence>
<feature type="domain" description="C2H2-type" evidence="17">
    <location>
        <begin position="592"/>
        <end position="619"/>
    </location>
</feature>
<dbReference type="SMART" id="SM00355">
    <property type="entry name" value="ZnF_C2H2"/>
    <property type="match status" value="5"/>
</dbReference>
<keyword evidence="10" id="KW-0804">Transcription</keyword>
<feature type="domain" description="C2H2-type" evidence="17">
    <location>
        <begin position="54"/>
        <end position="81"/>
    </location>
</feature>
<keyword evidence="3" id="KW-0479">Metal-binding</keyword>
<dbReference type="InterPro" id="IPR051574">
    <property type="entry name" value="ZnF_E-box_Homeobox"/>
</dbReference>
<dbReference type="GO" id="GO:2000026">
    <property type="term" value="P:regulation of multicellular organismal development"/>
    <property type="evidence" value="ECO:0007669"/>
    <property type="project" value="UniProtKB-ARBA"/>
</dbReference>
<dbReference type="InterPro" id="IPR013087">
    <property type="entry name" value="Znf_C2H2_type"/>
</dbReference>
<proteinExistence type="inferred from homology"/>
<dbReference type="PANTHER" id="PTHR24391">
    <property type="entry name" value="HISTONE H4 TRANSCRIPTION FACTOR-RELATED"/>
    <property type="match status" value="1"/>
</dbReference>
<dbReference type="Gene3D" id="1.10.10.60">
    <property type="entry name" value="Homeodomain-like"/>
    <property type="match status" value="1"/>
</dbReference>
<keyword evidence="8 13" id="KW-0238">DNA-binding</keyword>
<feature type="compositionally biased region" description="Low complexity" evidence="15">
    <location>
        <begin position="351"/>
        <end position="365"/>
    </location>
</feature>
<dbReference type="Pfam" id="PF00096">
    <property type="entry name" value="zf-C2H2"/>
    <property type="match status" value="3"/>
</dbReference>
<evidence type="ECO:0000256" key="14">
    <source>
        <dbReference type="RuleBase" id="RU000682"/>
    </source>
</evidence>
<dbReference type="PANTHER" id="PTHR24391:SF27">
    <property type="entry name" value="ZINC FINGER PROTEIN 1"/>
    <property type="match status" value="1"/>
</dbReference>
<feature type="compositionally biased region" description="Polar residues" evidence="15">
    <location>
        <begin position="497"/>
        <end position="515"/>
    </location>
</feature>
<reference evidence="19" key="2">
    <citation type="submission" date="2020-10" db="UniProtKB">
        <authorList>
            <consortium name="WormBaseParasite"/>
        </authorList>
    </citation>
    <scope>IDENTIFICATION</scope>
</reference>
<dbReference type="SUPFAM" id="SSF46689">
    <property type="entry name" value="Homeodomain-like"/>
    <property type="match status" value="1"/>
</dbReference>
<dbReference type="GO" id="GO:0000978">
    <property type="term" value="F:RNA polymerase II cis-regulatory region sequence-specific DNA binding"/>
    <property type="evidence" value="ECO:0007669"/>
    <property type="project" value="TreeGrafter"/>
</dbReference>
<accession>A0A7E4W423</accession>
<dbReference type="PROSITE" id="PS50157">
    <property type="entry name" value="ZINC_FINGER_C2H2_2"/>
    <property type="match status" value="4"/>
</dbReference>
<dbReference type="GO" id="GO:0022603">
    <property type="term" value="P:regulation of anatomical structure morphogenesis"/>
    <property type="evidence" value="ECO:0007669"/>
    <property type="project" value="UniProtKB-ARBA"/>
</dbReference>
<evidence type="ECO:0000259" key="17">
    <source>
        <dbReference type="PROSITE" id="PS50157"/>
    </source>
</evidence>
<dbReference type="FunFam" id="3.30.160.60:FF:000744">
    <property type="entry name" value="zinc finger E-box-binding homeobox 1"/>
    <property type="match status" value="1"/>
</dbReference>
<evidence type="ECO:0000313" key="18">
    <source>
        <dbReference type="Proteomes" id="UP000492821"/>
    </source>
</evidence>
<sequence length="688" mass="76431">MDLSFSDEQIANMSAAVEVKSVDTLDSTLAALLSSGTTQIKSEPNSTEQSDRKFKCTECTKAFKFKHHLKEHIRIHSGEKPFECRFCHKRFSHSGSYSSHMSSKKCTLEHQQLLNQNTNNNNNNNTPNSSSVSPSLLFPNAMDPFAMYRNLLLASPTPSLNYPLVGNAYNTLLQQHLLQLLSNTQQDNQGSNLLSALSAINGNGLSLESLFKSKKAEDEERSPTLDLLSLVNSEIFQKGIKEENPIESDDSMEVDVKPTPIEVKTEAPGTPELKPLRSRAFLTEPQVNTLTMHFKRQPFPSKYELSALAEQTGVTKRTVQVWFQNMRAKERRSNRLSAISDRLSRNAWRLNNKNNSASSETSSVSDRQRTETPVASSTPAPIVVPRSPAPTGVSDAALQLFNAWTQAMEKNDNNNKDNADESSRDVSPVRGTKLMEEGALDLSVRINSNESAQRFSPSETVETTETNDTKDDEPFWTTSNLIGFVQRECANINNVLQRNSDNSHTDTSSQMSPPDTATDCALSDAGQSEASGSIWPASSSFLSQYSMLGANGFAELQRALEGNSDTDNGDASPGKKVRQNWRAHKLDEDGVYACDQCEKTFGKQSSLARHKYEHSGQRPYKCDTCEKAFKHKHHLTEHKRLHTGDKPFQCNKCLKRFSHSGSYSQHLNHRYAYCKPPQSAATAAACSI</sequence>
<dbReference type="CDD" id="cd00086">
    <property type="entry name" value="homeodomain"/>
    <property type="match status" value="1"/>
</dbReference>
<keyword evidence="7" id="KW-0805">Transcription regulation</keyword>
<dbReference type="SMART" id="SM00389">
    <property type="entry name" value="HOX"/>
    <property type="match status" value="1"/>
</dbReference>
<name>A0A7E4W423_PANRE</name>
<evidence type="ECO:0000256" key="13">
    <source>
        <dbReference type="PROSITE-ProRule" id="PRU00108"/>
    </source>
</evidence>
<dbReference type="GO" id="GO:0008270">
    <property type="term" value="F:zinc ion binding"/>
    <property type="evidence" value="ECO:0007669"/>
    <property type="project" value="UniProtKB-KW"/>
</dbReference>
<dbReference type="SUPFAM" id="SSF57667">
    <property type="entry name" value="beta-beta-alpha zinc fingers"/>
    <property type="match status" value="3"/>
</dbReference>
<keyword evidence="4" id="KW-0677">Repeat</keyword>
<dbReference type="PROSITE" id="PS00027">
    <property type="entry name" value="HOMEOBOX_1"/>
    <property type="match status" value="1"/>
</dbReference>
<evidence type="ECO:0000256" key="6">
    <source>
        <dbReference type="ARBA" id="ARBA00022833"/>
    </source>
</evidence>
<feature type="domain" description="Homeobox" evidence="16">
    <location>
        <begin position="273"/>
        <end position="333"/>
    </location>
</feature>
<organism evidence="18 19">
    <name type="scientific">Panagrellus redivivus</name>
    <name type="common">Microworm</name>
    <dbReference type="NCBI Taxonomy" id="6233"/>
    <lineage>
        <taxon>Eukaryota</taxon>
        <taxon>Metazoa</taxon>
        <taxon>Ecdysozoa</taxon>
        <taxon>Nematoda</taxon>
        <taxon>Chromadorea</taxon>
        <taxon>Rhabditida</taxon>
        <taxon>Tylenchina</taxon>
        <taxon>Panagrolaimomorpha</taxon>
        <taxon>Panagrolaimoidea</taxon>
        <taxon>Panagrolaimidae</taxon>
        <taxon>Panagrellus</taxon>
    </lineage>
</organism>
<feature type="compositionally biased region" description="Polar residues" evidence="15">
    <location>
        <begin position="447"/>
        <end position="458"/>
    </location>
</feature>
<dbReference type="InterPro" id="IPR017970">
    <property type="entry name" value="Homeobox_CS"/>
</dbReference>
<feature type="domain" description="C2H2-type" evidence="17">
    <location>
        <begin position="620"/>
        <end position="647"/>
    </location>
</feature>
<keyword evidence="11 13" id="KW-0539">Nucleus</keyword>
<evidence type="ECO:0000256" key="11">
    <source>
        <dbReference type="ARBA" id="ARBA00023242"/>
    </source>
</evidence>
<dbReference type="Pfam" id="PF00046">
    <property type="entry name" value="Homeodomain"/>
    <property type="match status" value="1"/>
</dbReference>